<dbReference type="InterPro" id="IPR011990">
    <property type="entry name" value="TPR-like_helical_dom_sf"/>
</dbReference>
<keyword evidence="3" id="KW-1185">Reference proteome</keyword>
<feature type="region of interest" description="Disordered" evidence="1">
    <location>
        <begin position="346"/>
        <end position="370"/>
    </location>
</feature>
<sequence length="1042" mass="117924">MNNPQPQPKRRLWIGTIILMIVSWLGSVGQSSAAEEDQSSGGAPASADMPTSWEPTALSNTDFSIRRRSTVELWQDRDRYRDAVLEAIRSDDLETAERARWVQDRWRRGIFAETSPEMIQRLAQLEPVEAIELLLETADFASATIAMSESIGTLDFETITTRVAITLDVRFPVYARRALRSGREHDLFEFLNVAATTKELAVCRRDWANLIGAEAHEQAFQERMQSWPHSRSEPTRCLLAMLDGDADTALQIAEEADARMRSEPALDERQPAQTREDAAKSMSLTRIVRMIGSQWKELAEDSAHAAREFEQKPKTIETWTEAIEHWSDALIAASRCDDVQLERQAVEGLSLPEPRTPSPDRSSRPEATEDIEPIDLAAETRALAWRTLLIHGYLEEAIRWVQIDDPGDAAMIASSASKSQRAIELLDFEMRQTDTGLAERIDAAIEAQRQLFEDNGSIDPNTVRNALARSSTGLAPEVESLFALMRFFLSVGRDDAAWRIADRLSIEGLSCRRGTSSSTYLVRDYVLLSLMMTNRTDWIIRLGFRDWETEPSLVSQSLIARISIIDDYQVLMILSDLVRSHAPHLTPQDAFRTACEIARGDQSDRQEHADWIPILAQSLRDGSLRRRVNQDAQLDAFFQPHNRVWSDLFVAYGRPDLAEPLLRRRASTGDLDAMYRLAQEYRFASSVSDEALNQSFEKIWDIVATPQSDEDSRFRDKVVTGIDAIAGQVRLAMDRGDQQSANQLILDLNAMACTPSTNVRQHIADTLAELGQFEQAKSIYQTLLLMTAISSEPSQTLIDLARSFQGFTIKATKRAIDRTESAVRLEPDQRPTSLPPGDQELRRAAVDWFDIAFAGMLTTFEYRPQIYLIYPRLISRERLEIDLAERLNGPDGVTRISDDRLVKQVKHLQRLDRMDITTAESILPLLRQASLDEVADQFVNNILEAAEEHLQLFPADAMIANNVAWASAMNHHSLERALELARRAVALEPDSAIYRDTLAEILARSDRPEEAWMIEKGCLLDDPSQWHLHEQLQRFQKLSKPR</sequence>
<proteinExistence type="predicted"/>
<reference evidence="2 3" key="1">
    <citation type="submission" date="2019-02" db="EMBL/GenBank/DDBJ databases">
        <title>Deep-cultivation of Planctomycetes and their phenomic and genomic characterization uncovers novel biology.</title>
        <authorList>
            <person name="Wiegand S."/>
            <person name="Jogler M."/>
            <person name="Boedeker C."/>
            <person name="Pinto D."/>
            <person name="Vollmers J."/>
            <person name="Rivas-Marin E."/>
            <person name="Kohn T."/>
            <person name="Peeters S.H."/>
            <person name="Heuer A."/>
            <person name="Rast P."/>
            <person name="Oberbeckmann S."/>
            <person name="Bunk B."/>
            <person name="Jeske O."/>
            <person name="Meyerdierks A."/>
            <person name="Storesund J.E."/>
            <person name="Kallscheuer N."/>
            <person name="Luecker S."/>
            <person name="Lage O.M."/>
            <person name="Pohl T."/>
            <person name="Merkel B.J."/>
            <person name="Hornburger P."/>
            <person name="Mueller R.-W."/>
            <person name="Bruemmer F."/>
            <person name="Labrenz M."/>
            <person name="Spormann A.M."/>
            <person name="Op Den Camp H."/>
            <person name="Overmann J."/>
            <person name="Amann R."/>
            <person name="Jetten M.S.M."/>
            <person name="Mascher T."/>
            <person name="Medema M.H."/>
            <person name="Devos D.P."/>
            <person name="Kaster A.-K."/>
            <person name="Ovreas L."/>
            <person name="Rohde M."/>
            <person name="Galperin M.Y."/>
            <person name="Jogler C."/>
        </authorList>
    </citation>
    <scope>NUCLEOTIDE SEQUENCE [LARGE SCALE GENOMIC DNA]</scope>
    <source>
        <strain evidence="2 3">Pla100</strain>
    </source>
</reference>
<feature type="region of interest" description="Disordered" evidence="1">
    <location>
        <begin position="32"/>
        <end position="56"/>
    </location>
</feature>
<gene>
    <name evidence="2" type="ORF">Pla100_36520</name>
</gene>
<dbReference type="SUPFAM" id="SSF48452">
    <property type="entry name" value="TPR-like"/>
    <property type="match status" value="1"/>
</dbReference>
<accession>A0A5C6A7L2</accession>
<evidence type="ECO:0000313" key="3">
    <source>
        <dbReference type="Proteomes" id="UP000316213"/>
    </source>
</evidence>
<feature type="region of interest" description="Disordered" evidence="1">
    <location>
        <begin position="259"/>
        <end position="280"/>
    </location>
</feature>
<protein>
    <recommendedName>
        <fullName evidence="4">Tetratricopeptide repeat protein</fullName>
    </recommendedName>
</protein>
<dbReference type="RefSeq" id="WP_146579010.1">
    <property type="nucleotide sequence ID" value="NZ_SJPM01000007.1"/>
</dbReference>
<dbReference type="Gene3D" id="1.25.40.10">
    <property type="entry name" value="Tetratricopeptide repeat domain"/>
    <property type="match status" value="1"/>
</dbReference>
<dbReference type="OrthoDB" id="222645at2"/>
<organism evidence="2 3">
    <name type="scientific">Neorhodopirellula pilleata</name>
    <dbReference type="NCBI Taxonomy" id="2714738"/>
    <lineage>
        <taxon>Bacteria</taxon>
        <taxon>Pseudomonadati</taxon>
        <taxon>Planctomycetota</taxon>
        <taxon>Planctomycetia</taxon>
        <taxon>Pirellulales</taxon>
        <taxon>Pirellulaceae</taxon>
        <taxon>Neorhodopirellula</taxon>
    </lineage>
</organism>
<dbReference type="EMBL" id="SJPM01000007">
    <property type="protein sequence ID" value="TWT95071.1"/>
    <property type="molecule type" value="Genomic_DNA"/>
</dbReference>
<evidence type="ECO:0000313" key="2">
    <source>
        <dbReference type="EMBL" id="TWT95071.1"/>
    </source>
</evidence>
<comment type="caution">
    <text evidence="2">The sequence shown here is derived from an EMBL/GenBank/DDBJ whole genome shotgun (WGS) entry which is preliminary data.</text>
</comment>
<evidence type="ECO:0008006" key="4">
    <source>
        <dbReference type="Google" id="ProtNLM"/>
    </source>
</evidence>
<feature type="compositionally biased region" description="Basic and acidic residues" evidence="1">
    <location>
        <begin position="259"/>
        <end position="279"/>
    </location>
</feature>
<dbReference type="AlphaFoldDB" id="A0A5C6A7L2"/>
<dbReference type="Proteomes" id="UP000316213">
    <property type="component" value="Unassembled WGS sequence"/>
</dbReference>
<name>A0A5C6A7L2_9BACT</name>
<evidence type="ECO:0000256" key="1">
    <source>
        <dbReference type="SAM" id="MobiDB-lite"/>
    </source>
</evidence>